<sequence length="142" mass="16317">MNTSLILSLALFGACAANIADMYDCRAKEVKYPYEFIDDVVLKSDPPIMKCEYRCIADKWSVKMRELVVKGRRGETKTIKALVQEDESCVYDSEQFNELFPVAVETLPHLRRLPHPSREYGRRHPKTVLQEFVPASATRPHT</sequence>
<keyword evidence="2" id="KW-1185">Reference proteome</keyword>
<evidence type="ECO:0000313" key="2">
    <source>
        <dbReference type="Proteomes" id="UP000005239"/>
    </source>
</evidence>
<dbReference type="EnsemblMetazoa" id="PPA18713.1">
    <property type="protein sequence ID" value="PPA18713.1"/>
    <property type="gene ID" value="WBGene00108267"/>
</dbReference>
<organism evidence="1 2">
    <name type="scientific">Pristionchus pacificus</name>
    <name type="common">Parasitic nematode worm</name>
    <dbReference type="NCBI Taxonomy" id="54126"/>
    <lineage>
        <taxon>Eukaryota</taxon>
        <taxon>Metazoa</taxon>
        <taxon>Ecdysozoa</taxon>
        <taxon>Nematoda</taxon>
        <taxon>Chromadorea</taxon>
        <taxon>Rhabditida</taxon>
        <taxon>Rhabditina</taxon>
        <taxon>Diplogasteromorpha</taxon>
        <taxon>Diplogasteroidea</taxon>
        <taxon>Neodiplogasteridae</taxon>
        <taxon>Pristionchus</taxon>
    </lineage>
</organism>
<dbReference type="Proteomes" id="UP000005239">
    <property type="component" value="Unassembled WGS sequence"/>
</dbReference>
<evidence type="ECO:0000313" key="1">
    <source>
        <dbReference type="EnsemblMetazoa" id="PPA18713.1"/>
    </source>
</evidence>
<accession>A0A8R1UEK9</accession>
<protein>
    <submittedName>
        <fullName evidence="1">Uncharacterized protein</fullName>
    </submittedName>
</protein>
<accession>A0A2A6BBV3</accession>
<gene>
    <name evidence="1" type="primary">WBGene00108267</name>
</gene>
<dbReference type="AlphaFoldDB" id="A0A2A6BBV3"/>
<reference evidence="1" key="2">
    <citation type="submission" date="2022-06" db="UniProtKB">
        <authorList>
            <consortium name="EnsemblMetazoa"/>
        </authorList>
    </citation>
    <scope>IDENTIFICATION</scope>
    <source>
        <strain evidence="1">PS312</strain>
    </source>
</reference>
<proteinExistence type="predicted"/>
<reference evidence="2" key="1">
    <citation type="journal article" date="2008" name="Nat. Genet.">
        <title>The Pristionchus pacificus genome provides a unique perspective on nematode lifestyle and parasitism.</title>
        <authorList>
            <person name="Dieterich C."/>
            <person name="Clifton S.W."/>
            <person name="Schuster L.N."/>
            <person name="Chinwalla A."/>
            <person name="Delehaunty K."/>
            <person name="Dinkelacker I."/>
            <person name="Fulton L."/>
            <person name="Fulton R."/>
            <person name="Godfrey J."/>
            <person name="Minx P."/>
            <person name="Mitreva M."/>
            <person name="Roeseler W."/>
            <person name="Tian H."/>
            <person name="Witte H."/>
            <person name="Yang S.P."/>
            <person name="Wilson R.K."/>
            <person name="Sommer R.J."/>
        </authorList>
    </citation>
    <scope>NUCLEOTIDE SEQUENCE [LARGE SCALE GENOMIC DNA]</scope>
    <source>
        <strain evidence="2">PS312</strain>
    </source>
</reference>
<name>A0A2A6BBV3_PRIPA</name>